<evidence type="ECO:0000259" key="3">
    <source>
        <dbReference type="Pfam" id="PF13649"/>
    </source>
</evidence>
<keyword evidence="1 4" id="KW-0489">Methyltransferase</keyword>
<dbReference type="Gene3D" id="3.40.50.150">
    <property type="entry name" value="Vaccinia Virus protein VP39"/>
    <property type="match status" value="1"/>
</dbReference>
<dbReference type="PANTHER" id="PTHR43861:SF1">
    <property type="entry name" value="TRANS-ACONITATE 2-METHYLTRANSFERASE"/>
    <property type="match status" value="1"/>
</dbReference>
<evidence type="ECO:0000313" key="4">
    <source>
        <dbReference type="EMBL" id="NHC15727.1"/>
    </source>
</evidence>
<dbReference type="RefSeq" id="WP_166284219.1">
    <property type="nucleotide sequence ID" value="NZ_JAANNP010000050.1"/>
</dbReference>
<dbReference type="CDD" id="cd02440">
    <property type="entry name" value="AdoMet_MTases"/>
    <property type="match status" value="1"/>
</dbReference>
<protein>
    <submittedName>
        <fullName evidence="4">Class I SAM-dependent methyltransferase</fullName>
    </submittedName>
</protein>
<feature type="domain" description="Methyltransferase" evidence="3">
    <location>
        <begin position="46"/>
        <end position="134"/>
    </location>
</feature>
<gene>
    <name evidence="4" type="ORF">G9H71_18245</name>
</gene>
<reference evidence="4 5" key="1">
    <citation type="submission" date="2020-03" db="EMBL/GenBank/DDBJ databases">
        <title>Two novel Motilibacter sp.</title>
        <authorList>
            <person name="Liu S."/>
        </authorList>
    </citation>
    <scope>NUCLEOTIDE SEQUENCE [LARGE SCALE GENOMIC DNA]</scope>
    <source>
        <strain evidence="4 5">E257</strain>
    </source>
</reference>
<dbReference type="SUPFAM" id="SSF53335">
    <property type="entry name" value="S-adenosyl-L-methionine-dependent methyltransferases"/>
    <property type="match status" value="1"/>
</dbReference>
<proteinExistence type="predicted"/>
<sequence length="203" mass="21942">MSSARVAQAYAALAERYIELLGSVESVHPDDLRLLDDHLARLTGPVLDLGCGPGHLSGYLRRAGVDVTGIDLVPEFLAHARQAHPSVRFELGSLTELDRPDASVAGVLAWFSLIHLEPGELDASLAGIRRVLAPESPFVVGFFAGDACEPFPHKVAEAYRWPADEVARRLARAGFMEVERVQRPPDGERRAYAVIAARAVAAS</sequence>
<comment type="caution">
    <text evidence="4">The sequence shown here is derived from an EMBL/GenBank/DDBJ whole genome shotgun (WGS) entry which is preliminary data.</text>
</comment>
<evidence type="ECO:0000256" key="2">
    <source>
        <dbReference type="ARBA" id="ARBA00022679"/>
    </source>
</evidence>
<dbReference type="GO" id="GO:0008168">
    <property type="term" value="F:methyltransferase activity"/>
    <property type="evidence" value="ECO:0007669"/>
    <property type="project" value="UniProtKB-KW"/>
</dbReference>
<evidence type="ECO:0000256" key="1">
    <source>
        <dbReference type="ARBA" id="ARBA00022603"/>
    </source>
</evidence>
<dbReference type="GO" id="GO:0032259">
    <property type="term" value="P:methylation"/>
    <property type="evidence" value="ECO:0007669"/>
    <property type="project" value="UniProtKB-KW"/>
</dbReference>
<dbReference type="InterPro" id="IPR029063">
    <property type="entry name" value="SAM-dependent_MTases_sf"/>
</dbReference>
<dbReference type="InterPro" id="IPR041698">
    <property type="entry name" value="Methyltransf_25"/>
</dbReference>
<organism evidence="4 5">
    <name type="scientific">Motilibacter deserti</name>
    <dbReference type="NCBI Taxonomy" id="2714956"/>
    <lineage>
        <taxon>Bacteria</taxon>
        <taxon>Bacillati</taxon>
        <taxon>Actinomycetota</taxon>
        <taxon>Actinomycetes</taxon>
        <taxon>Motilibacterales</taxon>
        <taxon>Motilibacteraceae</taxon>
        <taxon>Motilibacter</taxon>
    </lineage>
</organism>
<accession>A0ABX0GY24</accession>
<dbReference type="Pfam" id="PF13649">
    <property type="entry name" value="Methyltransf_25"/>
    <property type="match status" value="1"/>
</dbReference>
<dbReference type="PANTHER" id="PTHR43861">
    <property type="entry name" value="TRANS-ACONITATE 2-METHYLTRANSFERASE-RELATED"/>
    <property type="match status" value="1"/>
</dbReference>
<evidence type="ECO:0000313" key="5">
    <source>
        <dbReference type="Proteomes" id="UP000800981"/>
    </source>
</evidence>
<keyword evidence="2" id="KW-0808">Transferase</keyword>
<name>A0ABX0GY24_9ACTN</name>
<keyword evidence="5" id="KW-1185">Reference proteome</keyword>
<dbReference type="EMBL" id="JAANNP010000050">
    <property type="protein sequence ID" value="NHC15727.1"/>
    <property type="molecule type" value="Genomic_DNA"/>
</dbReference>
<dbReference type="Proteomes" id="UP000800981">
    <property type="component" value="Unassembled WGS sequence"/>
</dbReference>